<accession>A0A1X0SDV3</accession>
<dbReference type="OMA" id="NETPSIY"/>
<proteinExistence type="predicted"/>
<feature type="compositionally biased region" description="Low complexity" evidence="1">
    <location>
        <begin position="366"/>
        <end position="387"/>
    </location>
</feature>
<feature type="non-terminal residue" evidence="3">
    <location>
        <position position="1"/>
    </location>
</feature>
<evidence type="ECO:0000313" key="4">
    <source>
        <dbReference type="Proteomes" id="UP000242381"/>
    </source>
</evidence>
<protein>
    <submittedName>
        <fullName evidence="3">Uncharacterized protein</fullName>
    </submittedName>
</protein>
<feature type="compositionally biased region" description="Polar residues" evidence="1">
    <location>
        <begin position="339"/>
        <end position="365"/>
    </location>
</feature>
<keyword evidence="2" id="KW-0472">Membrane</keyword>
<keyword evidence="2" id="KW-0812">Transmembrane</keyword>
<feature type="transmembrane region" description="Helical" evidence="2">
    <location>
        <begin position="108"/>
        <end position="130"/>
    </location>
</feature>
<sequence>KYFNVFNLSLHNKQLDFVSISFGLWNYCAWNTQFFACSPIQMNYDIDVYSAIQALSHSTSIPILHKSSSITYVRFIPLLLASFLAVVATTISLYLLPNNPKNLVQQRALFRIVSIISLITALVVSAPYGITVQSYSVNVRHACSLIEDYTCSSVSCQAETALLGISIGLFVLAAICSLMCARQLKQTRDYTLSEANRVSYYSNQEQPIDEKQQPLDAEKALRKDNHIIPPSLLTDDTIWNTENKEKMSLRPPPAFNSTHIGTAKTRSTVQPTYYSSESSFSIHDTTLLPPNLPFAGKRPLSNGSDNTFGAVDRNSDVLADDCPSRSSSCTDHRPDLRRGSSNNTFMYASGSQTQSNHTLGTFNLRQNSSQYSSQDSSTDDFQSISQSGTNKTLQQRINHYLKK</sequence>
<evidence type="ECO:0000313" key="3">
    <source>
        <dbReference type="EMBL" id="ORE22482.1"/>
    </source>
</evidence>
<feature type="transmembrane region" description="Helical" evidence="2">
    <location>
        <begin position="161"/>
        <end position="181"/>
    </location>
</feature>
<organism evidence="3 4">
    <name type="scientific">Rhizopus microsporus</name>
    <dbReference type="NCBI Taxonomy" id="58291"/>
    <lineage>
        <taxon>Eukaryota</taxon>
        <taxon>Fungi</taxon>
        <taxon>Fungi incertae sedis</taxon>
        <taxon>Mucoromycota</taxon>
        <taxon>Mucoromycotina</taxon>
        <taxon>Mucoromycetes</taxon>
        <taxon>Mucorales</taxon>
        <taxon>Mucorineae</taxon>
        <taxon>Rhizopodaceae</taxon>
        <taxon>Rhizopus</taxon>
    </lineage>
</organism>
<name>A0A1X0SDV3_RHIZD</name>
<feature type="transmembrane region" description="Helical" evidence="2">
    <location>
        <begin position="75"/>
        <end position="96"/>
    </location>
</feature>
<gene>
    <name evidence="3" type="ORF">BCV71DRAFT_286522</name>
</gene>
<dbReference type="EMBL" id="KV921266">
    <property type="protein sequence ID" value="ORE22482.1"/>
    <property type="molecule type" value="Genomic_DNA"/>
</dbReference>
<feature type="compositionally biased region" description="Polar residues" evidence="1">
    <location>
        <begin position="388"/>
        <end position="397"/>
    </location>
</feature>
<keyword evidence="2" id="KW-1133">Transmembrane helix</keyword>
<reference evidence="3 4" key="1">
    <citation type="journal article" date="2016" name="Proc. Natl. Acad. Sci. U.S.A.">
        <title>Lipid metabolic changes in an early divergent fungus govern the establishment of a mutualistic symbiosis with endobacteria.</title>
        <authorList>
            <person name="Lastovetsky O.A."/>
            <person name="Gaspar M.L."/>
            <person name="Mondo S.J."/>
            <person name="LaButti K.M."/>
            <person name="Sandor L."/>
            <person name="Grigoriev I.V."/>
            <person name="Henry S.A."/>
            <person name="Pawlowska T.E."/>
        </authorList>
    </citation>
    <scope>NUCLEOTIDE SEQUENCE [LARGE SCALE GENOMIC DNA]</scope>
    <source>
        <strain evidence="3 4">ATCC 11559</strain>
    </source>
</reference>
<dbReference type="AlphaFoldDB" id="A0A1X0SDV3"/>
<dbReference type="Proteomes" id="UP000242381">
    <property type="component" value="Unassembled WGS sequence"/>
</dbReference>
<dbReference type="VEuPathDB" id="FungiDB:BCV72DRAFT_333164"/>
<evidence type="ECO:0000256" key="1">
    <source>
        <dbReference type="SAM" id="MobiDB-lite"/>
    </source>
</evidence>
<feature type="region of interest" description="Disordered" evidence="1">
    <location>
        <begin position="305"/>
        <end position="403"/>
    </location>
</feature>
<evidence type="ECO:0000256" key="2">
    <source>
        <dbReference type="SAM" id="Phobius"/>
    </source>
</evidence>